<dbReference type="GO" id="GO:0003677">
    <property type="term" value="F:DNA binding"/>
    <property type="evidence" value="ECO:0007669"/>
    <property type="project" value="UniProtKB-KW"/>
</dbReference>
<dbReference type="EMBL" id="CATWAF010000001">
    <property type="protein sequence ID" value="CAJ0690305.1"/>
    <property type="molecule type" value="Genomic_DNA"/>
</dbReference>
<keyword evidence="1" id="KW-0805">Transcription regulation</keyword>
<evidence type="ECO:0000256" key="2">
    <source>
        <dbReference type="ARBA" id="ARBA00023125"/>
    </source>
</evidence>
<dbReference type="Pfam" id="PF00392">
    <property type="entry name" value="GntR"/>
    <property type="match status" value="1"/>
</dbReference>
<name>A0AAD2ATC0_9RALS</name>
<dbReference type="Gene3D" id="1.10.10.10">
    <property type="entry name" value="Winged helix-like DNA-binding domain superfamily/Winged helix DNA-binding domain"/>
    <property type="match status" value="1"/>
</dbReference>
<keyword evidence="2" id="KW-0238">DNA-binding</keyword>
<dbReference type="Pfam" id="PF07729">
    <property type="entry name" value="FCD"/>
    <property type="match status" value="1"/>
</dbReference>
<dbReference type="Proteomes" id="UP001189915">
    <property type="component" value="Unassembled WGS sequence"/>
</dbReference>
<sequence>MRGNARAKNHTTMKQTEPKRLYQSVAAQILALIQQEKLGPGTRLPPERELAQTLGVSRPSLREALIALEIGGQVEIRMGSGVYVQDASAASESAAIPSLGESPSELMQARAVLEGDVITLATGRLTAATLDKLQRTIDRMKKLALGGKSPTDADRQFHMLIAETAGNSVLSRFVAELFDSRHDPLAMAIRDHAEGESSWHAAVHEHEEILRALQAGDPIAAQTAMRAHLRASEERWIAGAIQQDSAQ</sequence>
<evidence type="ECO:0000313" key="6">
    <source>
        <dbReference type="Proteomes" id="UP001189915"/>
    </source>
</evidence>
<dbReference type="CDD" id="cd07377">
    <property type="entry name" value="WHTH_GntR"/>
    <property type="match status" value="1"/>
</dbReference>
<evidence type="ECO:0000256" key="1">
    <source>
        <dbReference type="ARBA" id="ARBA00023015"/>
    </source>
</evidence>
<dbReference type="InterPro" id="IPR008920">
    <property type="entry name" value="TF_FadR/GntR_C"/>
</dbReference>
<comment type="caution">
    <text evidence="5">The sequence shown here is derived from an EMBL/GenBank/DDBJ whole genome shotgun (WGS) entry which is preliminary data.</text>
</comment>
<dbReference type="PRINTS" id="PR00035">
    <property type="entry name" value="HTHGNTR"/>
</dbReference>
<dbReference type="PANTHER" id="PTHR43537">
    <property type="entry name" value="TRANSCRIPTIONAL REGULATOR, GNTR FAMILY"/>
    <property type="match status" value="1"/>
</dbReference>
<dbReference type="AlphaFoldDB" id="A0AAD2ATC0"/>
<reference evidence="5 6" key="1">
    <citation type="submission" date="2023-07" db="EMBL/GenBank/DDBJ databases">
        <authorList>
            <person name="Peeters C."/>
        </authorList>
    </citation>
    <scope>NUCLEOTIDE SEQUENCE [LARGE SCALE GENOMIC DNA]</scope>
    <source>
        <strain evidence="5 6">LMG 18091</strain>
    </source>
</reference>
<dbReference type="InterPro" id="IPR036388">
    <property type="entry name" value="WH-like_DNA-bd_sf"/>
</dbReference>
<dbReference type="InterPro" id="IPR011711">
    <property type="entry name" value="GntR_C"/>
</dbReference>
<dbReference type="SMART" id="SM00345">
    <property type="entry name" value="HTH_GNTR"/>
    <property type="match status" value="1"/>
</dbReference>
<dbReference type="PROSITE" id="PS50949">
    <property type="entry name" value="HTH_GNTR"/>
    <property type="match status" value="1"/>
</dbReference>
<dbReference type="GO" id="GO:0003700">
    <property type="term" value="F:DNA-binding transcription factor activity"/>
    <property type="evidence" value="ECO:0007669"/>
    <property type="project" value="InterPro"/>
</dbReference>
<keyword evidence="3" id="KW-0804">Transcription</keyword>
<dbReference type="SUPFAM" id="SSF46785">
    <property type="entry name" value="Winged helix' DNA-binding domain"/>
    <property type="match status" value="1"/>
</dbReference>
<dbReference type="InterPro" id="IPR036390">
    <property type="entry name" value="WH_DNA-bd_sf"/>
</dbReference>
<organism evidence="5 6">
    <name type="scientific">Ralstonia wenshanensis</name>
    <dbReference type="NCBI Taxonomy" id="2842456"/>
    <lineage>
        <taxon>Bacteria</taxon>
        <taxon>Pseudomonadati</taxon>
        <taxon>Pseudomonadota</taxon>
        <taxon>Betaproteobacteria</taxon>
        <taxon>Burkholderiales</taxon>
        <taxon>Burkholderiaceae</taxon>
        <taxon>Ralstonia</taxon>
    </lineage>
</organism>
<evidence type="ECO:0000256" key="3">
    <source>
        <dbReference type="ARBA" id="ARBA00023163"/>
    </source>
</evidence>
<dbReference type="SMART" id="SM00895">
    <property type="entry name" value="FCD"/>
    <property type="match status" value="1"/>
</dbReference>
<evidence type="ECO:0000313" key="5">
    <source>
        <dbReference type="EMBL" id="CAJ0690305.1"/>
    </source>
</evidence>
<protein>
    <submittedName>
        <fullName evidence="5">HTH-type transcriptional regulator LutR</fullName>
    </submittedName>
</protein>
<evidence type="ECO:0000259" key="4">
    <source>
        <dbReference type="PROSITE" id="PS50949"/>
    </source>
</evidence>
<dbReference type="SUPFAM" id="SSF48008">
    <property type="entry name" value="GntR ligand-binding domain-like"/>
    <property type="match status" value="1"/>
</dbReference>
<accession>A0AAD2ATC0</accession>
<keyword evidence="6" id="KW-1185">Reference proteome</keyword>
<feature type="domain" description="HTH gntR-type" evidence="4">
    <location>
        <begin position="19"/>
        <end position="87"/>
    </location>
</feature>
<proteinExistence type="predicted"/>
<gene>
    <name evidence="5" type="primary">lutR_2</name>
    <name evidence="5" type="ORF">LMG18091_01261</name>
</gene>
<dbReference type="InterPro" id="IPR000524">
    <property type="entry name" value="Tscrpt_reg_HTH_GntR"/>
</dbReference>
<dbReference type="PANTHER" id="PTHR43537:SF5">
    <property type="entry name" value="UXU OPERON TRANSCRIPTIONAL REGULATOR"/>
    <property type="match status" value="1"/>
</dbReference>
<dbReference type="Gene3D" id="1.20.120.530">
    <property type="entry name" value="GntR ligand-binding domain-like"/>
    <property type="match status" value="1"/>
</dbReference>